<dbReference type="RefSeq" id="WP_077854470.1">
    <property type="nucleotide sequence ID" value="NZ_JABTDW010000001.1"/>
</dbReference>
<dbReference type="InterPro" id="IPR001387">
    <property type="entry name" value="Cro/C1-type_HTH"/>
</dbReference>
<name>A0AAE5LSE4_CLOBE</name>
<comment type="caution">
    <text evidence="2">The sequence shown here is derived from an EMBL/GenBank/DDBJ whole genome shotgun (WGS) entry which is preliminary data.</text>
</comment>
<organism evidence="2 3">
    <name type="scientific">Clostridium beijerinckii</name>
    <name type="common">Clostridium MP</name>
    <dbReference type="NCBI Taxonomy" id="1520"/>
    <lineage>
        <taxon>Bacteria</taxon>
        <taxon>Bacillati</taxon>
        <taxon>Bacillota</taxon>
        <taxon>Clostridia</taxon>
        <taxon>Eubacteriales</taxon>
        <taxon>Clostridiaceae</taxon>
        <taxon>Clostridium</taxon>
    </lineage>
</organism>
<proteinExistence type="predicted"/>
<dbReference type="Proteomes" id="UP000822184">
    <property type="component" value="Unassembled WGS sequence"/>
</dbReference>
<evidence type="ECO:0000259" key="1">
    <source>
        <dbReference type="PROSITE" id="PS50943"/>
    </source>
</evidence>
<dbReference type="EMBL" id="JABTDW010000001">
    <property type="protein sequence ID" value="NSB16790.1"/>
    <property type="molecule type" value="Genomic_DNA"/>
</dbReference>
<dbReference type="GO" id="GO:0003677">
    <property type="term" value="F:DNA binding"/>
    <property type="evidence" value="ECO:0007669"/>
    <property type="project" value="InterPro"/>
</dbReference>
<dbReference type="SMART" id="SM00530">
    <property type="entry name" value="HTH_XRE"/>
    <property type="match status" value="1"/>
</dbReference>
<dbReference type="Pfam" id="PF01381">
    <property type="entry name" value="HTH_3"/>
    <property type="match status" value="1"/>
</dbReference>
<dbReference type="PROSITE" id="PS50943">
    <property type="entry name" value="HTH_CROC1"/>
    <property type="match status" value="1"/>
</dbReference>
<dbReference type="InterPro" id="IPR010982">
    <property type="entry name" value="Lambda_DNA-bd_dom_sf"/>
</dbReference>
<dbReference type="SUPFAM" id="SSF47413">
    <property type="entry name" value="lambda repressor-like DNA-binding domains"/>
    <property type="match status" value="1"/>
</dbReference>
<protein>
    <submittedName>
        <fullName evidence="2">Transcriptional regulator with XRE-family HTH domain</fullName>
    </submittedName>
</protein>
<reference evidence="2" key="1">
    <citation type="submission" date="2020-06" db="EMBL/GenBank/DDBJ databases">
        <title>Genomic insights into acetone-butanol-ethanol (ABE) fermentation by sequencing solventogenic clostridia strains.</title>
        <authorList>
            <person name="Brown S."/>
        </authorList>
    </citation>
    <scope>NUCLEOTIDE SEQUENCE</scope>
    <source>
        <strain evidence="2">DJ123</strain>
    </source>
</reference>
<feature type="domain" description="HTH cro/C1-type" evidence="1">
    <location>
        <begin position="6"/>
        <end position="60"/>
    </location>
</feature>
<accession>A0AAE5LSE4</accession>
<evidence type="ECO:0000313" key="2">
    <source>
        <dbReference type="EMBL" id="NSB16790.1"/>
    </source>
</evidence>
<dbReference type="AlphaFoldDB" id="A0AAE5LSE4"/>
<dbReference type="CDD" id="cd00093">
    <property type="entry name" value="HTH_XRE"/>
    <property type="match status" value="1"/>
</dbReference>
<gene>
    <name evidence="2" type="ORF">BCD95_005049</name>
</gene>
<evidence type="ECO:0000313" key="3">
    <source>
        <dbReference type="Proteomes" id="UP000822184"/>
    </source>
</evidence>
<dbReference type="Gene3D" id="1.10.260.40">
    <property type="entry name" value="lambda repressor-like DNA-binding domains"/>
    <property type="match status" value="1"/>
</dbReference>
<sequence length="66" mass="7682">MPIEQLKVLRKQANFSQEYLGGELEISQSTYNKKENGIIPFSLEEIKELKTILNLDNKQIINIFLD</sequence>